<gene>
    <name evidence="2" type="ORF">AA309_19140</name>
</gene>
<name>A0A0H1R8X6_9HYPH</name>
<evidence type="ECO:0000313" key="2">
    <source>
        <dbReference type="EMBL" id="KLK91638.1"/>
    </source>
</evidence>
<evidence type="ECO:0000256" key="1">
    <source>
        <dbReference type="SAM" id="MobiDB-lite"/>
    </source>
</evidence>
<feature type="region of interest" description="Disordered" evidence="1">
    <location>
        <begin position="41"/>
        <end position="62"/>
    </location>
</feature>
<dbReference type="AlphaFoldDB" id="A0A0H1R8X6"/>
<comment type="caution">
    <text evidence="2">The sequence shown here is derived from an EMBL/GenBank/DDBJ whole genome shotgun (WGS) entry which is preliminary data.</text>
</comment>
<evidence type="ECO:0000313" key="3">
    <source>
        <dbReference type="Proteomes" id="UP000035489"/>
    </source>
</evidence>
<keyword evidence="3" id="KW-1185">Reference proteome</keyword>
<dbReference type="EMBL" id="LCYG01000052">
    <property type="protein sequence ID" value="KLK91638.1"/>
    <property type="molecule type" value="Genomic_DNA"/>
</dbReference>
<dbReference type="PATRIC" id="fig|1225564.3.peg.5114"/>
<accession>A0A0H1R8X6</accession>
<organism evidence="2 3">
    <name type="scientific">Microvirga vignae</name>
    <dbReference type="NCBI Taxonomy" id="1225564"/>
    <lineage>
        <taxon>Bacteria</taxon>
        <taxon>Pseudomonadati</taxon>
        <taxon>Pseudomonadota</taxon>
        <taxon>Alphaproteobacteria</taxon>
        <taxon>Hyphomicrobiales</taxon>
        <taxon>Methylobacteriaceae</taxon>
        <taxon>Microvirga</taxon>
    </lineage>
</organism>
<sequence length="62" mass="6959">MERAMCHYCGSYMSEEKARAEADRQKELEAKHTQAVDRLLHEADQTAQTAAPASEKEPIPAK</sequence>
<dbReference type="STRING" id="1225564.AA309_19140"/>
<protein>
    <submittedName>
        <fullName evidence="2">Uncharacterized protein</fullName>
    </submittedName>
</protein>
<dbReference type="Proteomes" id="UP000035489">
    <property type="component" value="Unassembled WGS sequence"/>
</dbReference>
<proteinExistence type="predicted"/>
<reference evidence="2 3" key="1">
    <citation type="submission" date="2015-05" db="EMBL/GenBank/DDBJ databases">
        <title>Draft genome sequence of Microvirga vignae strain BR3299, a novel nitrogen fixing bacteria isolated from Brazil semi-aired region.</title>
        <authorList>
            <person name="Zilli J.E."/>
            <person name="Passos S.R."/>
            <person name="Leite J."/>
            <person name="Baldani J.I."/>
            <person name="Xavier G.R."/>
            <person name="Rumjaneck N.G."/>
            <person name="Simoes-Araujo J.L."/>
        </authorList>
    </citation>
    <scope>NUCLEOTIDE SEQUENCE [LARGE SCALE GENOMIC DNA]</scope>
    <source>
        <strain evidence="2 3">BR3299</strain>
    </source>
</reference>